<dbReference type="GO" id="GO:0003834">
    <property type="term" value="F:beta-carotene 15,15'-dioxygenase activity"/>
    <property type="evidence" value="ECO:0007669"/>
    <property type="project" value="TreeGrafter"/>
</dbReference>
<evidence type="ECO:0000313" key="7">
    <source>
        <dbReference type="Proteomes" id="UP000276133"/>
    </source>
</evidence>
<dbReference type="PANTHER" id="PTHR10543:SF24">
    <property type="entry name" value="CAROTENOID ISOMEROOXYGENASE"/>
    <property type="match status" value="1"/>
</dbReference>
<evidence type="ECO:0000256" key="1">
    <source>
        <dbReference type="ARBA" id="ARBA00006787"/>
    </source>
</evidence>
<comment type="similarity">
    <text evidence="1">Belongs to the carotenoid oxygenase family.</text>
</comment>
<feature type="binding site" evidence="5">
    <location>
        <position position="299"/>
    </location>
    <ligand>
        <name>Fe cation</name>
        <dbReference type="ChEBI" id="CHEBI:24875"/>
        <note>catalytic</note>
    </ligand>
</feature>
<dbReference type="InterPro" id="IPR004294">
    <property type="entry name" value="Carotenoid_Oase"/>
</dbReference>
<name>A0A3M7PJ51_BRAPC</name>
<feature type="binding site" evidence="5">
    <location>
        <position position="170"/>
    </location>
    <ligand>
        <name>Fe cation</name>
        <dbReference type="ChEBI" id="CHEBI:24875"/>
        <note>catalytic</note>
    </ligand>
</feature>
<dbReference type="OrthoDB" id="1069523at2759"/>
<dbReference type="GO" id="GO:0042574">
    <property type="term" value="P:retinal metabolic process"/>
    <property type="evidence" value="ECO:0007669"/>
    <property type="project" value="TreeGrafter"/>
</dbReference>
<evidence type="ECO:0000313" key="6">
    <source>
        <dbReference type="EMBL" id="RMZ99023.1"/>
    </source>
</evidence>
<dbReference type="PANTHER" id="PTHR10543">
    <property type="entry name" value="BETA-CAROTENE DIOXYGENASE"/>
    <property type="match status" value="1"/>
</dbReference>
<keyword evidence="4 5" id="KW-0408">Iron</keyword>
<organism evidence="6 7">
    <name type="scientific">Brachionus plicatilis</name>
    <name type="common">Marine rotifer</name>
    <name type="synonym">Brachionus muelleri</name>
    <dbReference type="NCBI Taxonomy" id="10195"/>
    <lineage>
        <taxon>Eukaryota</taxon>
        <taxon>Metazoa</taxon>
        <taxon>Spiralia</taxon>
        <taxon>Gnathifera</taxon>
        <taxon>Rotifera</taxon>
        <taxon>Eurotatoria</taxon>
        <taxon>Monogononta</taxon>
        <taxon>Pseudotrocha</taxon>
        <taxon>Ploima</taxon>
        <taxon>Brachionidae</taxon>
        <taxon>Brachionus</taxon>
    </lineage>
</organism>
<comment type="cofactor">
    <cofactor evidence="5">
        <name>Fe(2+)</name>
        <dbReference type="ChEBI" id="CHEBI:29033"/>
    </cofactor>
    <text evidence="5">Binds 1 Fe(2+) ion per subunit.</text>
</comment>
<protein>
    <submittedName>
        <fullName evidence="6">Beta-beta-carotene 9-10-oxygenase-like</fullName>
    </submittedName>
</protein>
<dbReference type="GO" id="GO:0046872">
    <property type="term" value="F:metal ion binding"/>
    <property type="evidence" value="ECO:0007669"/>
    <property type="project" value="UniProtKB-KW"/>
</dbReference>
<dbReference type="Pfam" id="PF03055">
    <property type="entry name" value="RPE65"/>
    <property type="match status" value="1"/>
</dbReference>
<keyword evidence="2 5" id="KW-0479">Metal-binding</keyword>
<keyword evidence="3" id="KW-0560">Oxidoreductase</keyword>
<comment type="caution">
    <text evidence="6">The sequence shown here is derived from an EMBL/GenBank/DDBJ whole genome shotgun (WGS) entry which is preliminary data.</text>
</comment>
<accession>A0A3M7PJ51</accession>
<dbReference type="STRING" id="10195.A0A3M7PJ51"/>
<proteinExistence type="inferred from homology"/>
<dbReference type="EMBL" id="REGN01010439">
    <property type="protein sequence ID" value="RMZ99023.1"/>
    <property type="molecule type" value="Genomic_DNA"/>
</dbReference>
<evidence type="ECO:0000256" key="2">
    <source>
        <dbReference type="ARBA" id="ARBA00022723"/>
    </source>
</evidence>
<feature type="binding site" evidence="5">
    <location>
        <position position="228"/>
    </location>
    <ligand>
        <name>Fe cation</name>
        <dbReference type="ChEBI" id="CHEBI:24875"/>
        <note>catalytic</note>
    </ligand>
</feature>
<dbReference type="AlphaFoldDB" id="A0A3M7PJ51"/>
<dbReference type="GO" id="GO:0016121">
    <property type="term" value="P:carotene catabolic process"/>
    <property type="evidence" value="ECO:0007669"/>
    <property type="project" value="TreeGrafter"/>
</dbReference>
<evidence type="ECO:0000256" key="5">
    <source>
        <dbReference type="PIRSR" id="PIRSR604294-1"/>
    </source>
</evidence>
<reference evidence="6 7" key="1">
    <citation type="journal article" date="2018" name="Sci. Rep.">
        <title>Genomic signatures of local adaptation to the degree of environmental predictability in rotifers.</title>
        <authorList>
            <person name="Franch-Gras L."/>
            <person name="Hahn C."/>
            <person name="Garcia-Roger E.M."/>
            <person name="Carmona M.J."/>
            <person name="Serra M."/>
            <person name="Gomez A."/>
        </authorList>
    </citation>
    <scope>NUCLEOTIDE SEQUENCE [LARGE SCALE GENOMIC DNA]</scope>
    <source>
        <strain evidence="6">HYR1</strain>
    </source>
</reference>
<evidence type="ECO:0000256" key="4">
    <source>
        <dbReference type="ARBA" id="ARBA00023004"/>
    </source>
</evidence>
<sequence>MHKNHFLRSLKKNEQSLIETKIVGTIPEWVNGTLFRNGPGRYSYGDKTYNHLFDGHALVHKFRIMNGKIFYSNKFLETQSYKKSLSESRLYPVFGTVDKLSTLLERLELVVRWPKTLDNVNINLVPYGTEKIFALTETNVMYELNPSNLNLIKRVEIDKCLDQATTTMAHPHYLEDGSWITLGMNFKNLLPHYDFIKYNYNEKEAICEKAELIARIPSSHYFGLSYFHSFGLTENFIIFLEQSIKFDITSLLNGIVFNEAFSEAFHTLENFPTRIHVIGRKNGAIVQKKFFCEPLVVFHHINSYEVFELDGTLKGLVTDVCAYDPKHFEIKNFTYENMNSETLLGTDAIKSTARRIFIPMNEAQDEIECVAKKLNQEVIFDLPTINYARFNGKEYSYVYGANYFKLPFSIIKMNVQNPKEVFERKYDYNKKSCLPSEPIFVESLNPVREDDGVLLVMVLCDEVDFLSILDAKDLKEIARGELPKDVKSAFTFHGFFAPKTKFELLNKI</sequence>
<gene>
    <name evidence="6" type="ORF">BpHYR1_012539</name>
</gene>
<feature type="binding site" evidence="5">
    <location>
        <position position="493"/>
    </location>
    <ligand>
        <name>Fe cation</name>
        <dbReference type="ChEBI" id="CHEBI:24875"/>
        <note>catalytic</note>
    </ligand>
</feature>
<dbReference type="Proteomes" id="UP000276133">
    <property type="component" value="Unassembled WGS sequence"/>
</dbReference>
<evidence type="ECO:0000256" key="3">
    <source>
        <dbReference type="ARBA" id="ARBA00023002"/>
    </source>
</evidence>
<dbReference type="GO" id="GO:0010436">
    <property type="term" value="F:carotenoid dioxygenase activity"/>
    <property type="evidence" value="ECO:0007669"/>
    <property type="project" value="TreeGrafter"/>
</dbReference>
<keyword evidence="7" id="KW-1185">Reference proteome</keyword>